<comment type="caution">
    <text evidence="3">The sequence shown here is derived from an EMBL/GenBank/DDBJ whole genome shotgun (WGS) entry which is preliminary data.</text>
</comment>
<dbReference type="Gene3D" id="1.20.1270.60">
    <property type="entry name" value="Arfaptin homology (AH) domain/BAR domain"/>
    <property type="match status" value="1"/>
</dbReference>
<dbReference type="GO" id="GO:0005794">
    <property type="term" value="C:Golgi apparatus"/>
    <property type="evidence" value="ECO:0007669"/>
    <property type="project" value="TreeGrafter"/>
</dbReference>
<dbReference type="Proteomes" id="UP000663824">
    <property type="component" value="Unassembled WGS sequence"/>
</dbReference>
<sequence>MSYRNSNNFSYDKHSEHQDRTSLGKLRSKYWTTKQLVIKKLGREEDEFVIASDADVDAKLELLYTIRRSCYDLIRIMERYQTNVLFLSHEETDMARFLKDYAQTDKTRAGKMMASVSKVLAYTAQQRLTLRQPLLRLHNEIETFRLRAITDTLTTVKRMETARTEYRGSILWLKDASAQVDPDKQLEKFRRVQGQVKATKIEYDKLKSDVIQKIDLLTASRCNMYSHVLAAYQKSLLSFWAKTSKIMSAVAESFQGYQYYEFTVIKDLAEPSRLLAEMNSSAFLDKTKSEDDKEEKAKNNETKTNDALIDIDDSTNNSIEKASADVTSKKEIIDLTEPINALIDISDVQLDDQLLEIEKLTTIDQAATAAAAANTNAEPSASNSGDNLVDLLDSSVDHDKLFSDLLSPLSSEINNDNTNTDLLGLNQTTCFDTDWTAPFGNLSTNQQYFQTSVTQDNTDASNNNFLPSSLLSELLLSANKTNKPAMIPSTGSKPKPTQATTGKNTDKSNWFNLFAELDPIQNPDAIGKKVGDENDRSC</sequence>
<dbReference type="InterPro" id="IPR024114">
    <property type="entry name" value="Islet_autoAg_Ica1/Ica1-like"/>
</dbReference>
<dbReference type="EMBL" id="CAJNRE010009622">
    <property type="protein sequence ID" value="CAF2083669.1"/>
    <property type="molecule type" value="Genomic_DNA"/>
</dbReference>
<dbReference type="InterPro" id="IPR027267">
    <property type="entry name" value="AH/BAR_dom_sf"/>
</dbReference>
<name>A0A816SGU0_9BILA</name>
<gene>
    <name evidence="3" type="ORF">MBJ925_LOCUS19113</name>
</gene>
<dbReference type="AlphaFoldDB" id="A0A816SGU0"/>
<feature type="region of interest" description="Disordered" evidence="1">
    <location>
        <begin position="482"/>
        <end position="506"/>
    </location>
</feature>
<accession>A0A816SGU0</accession>
<dbReference type="InterPro" id="IPR006723">
    <property type="entry name" value="Islet_autoAg_Ica1_C"/>
</dbReference>
<evidence type="ECO:0000313" key="3">
    <source>
        <dbReference type="EMBL" id="CAF2083669.1"/>
    </source>
</evidence>
<dbReference type="SMART" id="SM01237">
    <property type="entry name" value="ICA69"/>
    <property type="match status" value="1"/>
</dbReference>
<evidence type="ECO:0000313" key="4">
    <source>
        <dbReference type="Proteomes" id="UP000663824"/>
    </source>
</evidence>
<dbReference type="PANTHER" id="PTHR10164:SF4">
    <property type="entry name" value="GH23156P"/>
    <property type="match status" value="1"/>
</dbReference>
<dbReference type="Pfam" id="PF06456">
    <property type="entry name" value="Arfaptin"/>
    <property type="match status" value="1"/>
</dbReference>
<dbReference type="InterPro" id="IPR010504">
    <property type="entry name" value="AH_dom"/>
</dbReference>
<evidence type="ECO:0000256" key="1">
    <source>
        <dbReference type="SAM" id="MobiDB-lite"/>
    </source>
</evidence>
<dbReference type="PROSITE" id="PS50870">
    <property type="entry name" value="AH"/>
    <property type="match status" value="1"/>
</dbReference>
<feature type="compositionally biased region" description="Basic and acidic residues" evidence="1">
    <location>
        <begin position="287"/>
        <end position="304"/>
    </location>
</feature>
<organism evidence="3 4">
    <name type="scientific">Rotaria magnacalcarata</name>
    <dbReference type="NCBI Taxonomy" id="392030"/>
    <lineage>
        <taxon>Eukaryota</taxon>
        <taxon>Metazoa</taxon>
        <taxon>Spiralia</taxon>
        <taxon>Gnathifera</taxon>
        <taxon>Rotifera</taxon>
        <taxon>Eurotatoria</taxon>
        <taxon>Bdelloidea</taxon>
        <taxon>Philodinida</taxon>
        <taxon>Philodinidae</taxon>
        <taxon>Rotaria</taxon>
    </lineage>
</organism>
<feature type="region of interest" description="Disordered" evidence="1">
    <location>
        <begin position="287"/>
        <end position="309"/>
    </location>
</feature>
<evidence type="ECO:0000259" key="2">
    <source>
        <dbReference type="PROSITE" id="PS50870"/>
    </source>
</evidence>
<proteinExistence type="predicted"/>
<reference evidence="3" key="1">
    <citation type="submission" date="2021-02" db="EMBL/GenBank/DDBJ databases">
        <authorList>
            <person name="Nowell W R."/>
        </authorList>
    </citation>
    <scope>NUCLEOTIDE SEQUENCE</scope>
</reference>
<dbReference type="FunFam" id="1.20.1270.60:FF:000068">
    <property type="entry name" value="Islet cell autoantigen"/>
    <property type="match status" value="1"/>
</dbReference>
<feature type="compositionally biased region" description="Polar residues" evidence="1">
    <location>
        <begin position="489"/>
        <end position="506"/>
    </location>
</feature>
<dbReference type="PANTHER" id="PTHR10164">
    <property type="entry name" value="ISLET CELL AUTOANTIGEN 1"/>
    <property type="match status" value="1"/>
</dbReference>
<dbReference type="SMART" id="SM01015">
    <property type="entry name" value="Arfaptin"/>
    <property type="match status" value="1"/>
</dbReference>
<dbReference type="GO" id="GO:0051049">
    <property type="term" value="P:regulation of transport"/>
    <property type="evidence" value="ECO:0007669"/>
    <property type="project" value="TreeGrafter"/>
</dbReference>
<feature type="domain" description="AH" evidence="2">
    <location>
        <begin position="51"/>
        <end position="252"/>
    </location>
</feature>
<dbReference type="GO" id="GO:0019904">
    <property type="term" value="F:protein domain specific binding"/>
    <property type="evidence" value="ECO:0007669"/>
    <property type="project" value="InterPro"/>
</dbReference>
<protein>
    <recommendedName>
        <fullName evidence="2">AH domain-containing protein</fullName>
    </recommendedName>
</protein>
<dbReference type="Pfam" id="PF04629">
    <property type="entry name" value="ICA69"/>
    <property type="match status" value="1"/>
</dbReference>
<dbReference type="SUPFAM" id="SSF103657">
    <property type="entry name" value="BAR/IMD domain-like"/>
    <property type="match status" value="1"/>
</dbReference>